<dbReference type="EMBL" id="KL142369">
    <property type="protein sequence ID" value="KDR83245.1"/>
    <property type="molecule type" value="Genomic_DNA"/>
</dbReference>
<sequence>MALFWPNGGVVQSVRTWAAEARRRVEQCGTASHAMARDRTTTCAHLHKCNVHVAS</sequence>
<proteinExistence type="predicted"/>
<evidence type="ECO:0000313" key="1">
    <source>
        <dbReference type="EMBL" id="KDR83245.1"/>
    </source>
</evidence>
<accession>A0A067TJ30</accession>
<protein>
    <submittedName>
        <fullName evidence="1">Uncharacterized protein</fullName>
    </submittedName>
</protein>
<dbReference type="AlphaFoldDB" id="A0A067TJ30"/>
<dbReference type="Proteomes" id="UP000027222">
    <property type="component" value="Unassembled WGS sequence"/>
</dbReference>
<gene>
    <name evidence="1" type="ORF">GALMADRAFT_876041</name>
</gene>
<organism evidence="1 2">
    <name type="scientific">Galerina marginata (strain CBS 339.88)</name>
    <dbReference type="NCBI Taxonomy" id="685588"/>
    <lineage>
        <taxon>Eukaryota</taxon>
        <taxon>Fungi</taxon>
        <taxon>Dikarya</taxon>
        <taxon>Basidiomycota</taxon>
        <taxon>Agaricomycotina</taxon>
        <taxon>Agaricomycetes</taxon>
        <taxon>Agaricomycetidae</taxon>
        <taxon>Agaricales</taxon>
        <taxon>Agaricineae</taxon>
        <taxon>Strophariaceae</taxon>
        <taxon>Galerina</taxon>
    </lineage>
</organism>
<reference evidence="2" key="1">
    <citation type="journal article" date="2014" name="Proc. Natl. Acad. Sci. U.S.A.">
        <title>Extensive sampling of basidiomycete genomes demonstrates inadequacy of the white-rot/brown-rot paradigm for wood decay fungi.</title>
        <authorList>
            <person name="Riley R."/>
            <person name="Salamov A.A."/>
            <person name="Brown D.W."/>
            <person name="Nagy L.G."/>
            <person name="Floudas D."/>
            <person name="Held B.W."/>
            <person name="Levasseur A."/>
            <person name="Lombard V."/>
            <person name="Morin E."/>
            <person name="Otillar R."/>
            <person name="Lindquist E.A."/>
            <person name="Sun H."/>
            <person name="LaButti K.M."/>
            <person name="Schmutz J."/>
            <person name="Jabbour D."/>
            <person name="Luo H."/>
            <person name="Baker S.E."/>
            <person name="Pisabarro A.G."/>
            <person name="Walton J.D."/>
            <person name="Blanchette R.A."/>
            <person name="Henrissat B."/>
            <person name="Martin F."/>
            <person name="Cullen D."/>
            <person name="Hibbett D.S."/>
            <person name="Grigoriev I.V."/>
        </authorList>
    </citation>
    <scope>NUCLEOTIDE SEQUENCE [LARGE SCALE GENOMIC DNA]</scope>
    <source>
        <strain evidence="2">CBS 339.88</strain>
    </source>
</reference>
<name>A0A067TJ30_GALM3</name>
<keyword evidence="2" id="KW-1185">Reference proteome</keyword>
<evidence type="ECO:0000313" key="2">
    <source>
        <dbReference type="Proteomes" id="UP000027222"/>
    </source>
</evidence>
<dbReference type="HOGENOM" id="CLU_3032498_0_0_1"/>